<accession>A0A1F7L0S0</accession>
<dbReference type="AlphaFoldDB" id="A0A1F7L0S0"/>
<dbReference type="Gene3D" id="3.90.550.10">
    <property type="entry name" value="Spore Coat Polysaccharide Biosynthesis Protein SpsA, Chain A"/>
    <property type="match status" value="1"/>
</dbReference>
<reference evidence="6 7" key="1">
    <citation type="journal article" date="2016" name="Nat. Commun.">
        <title>Thousands of microbial genomes shed light on interconnected biogeochemical processes in an aquifer system.</title>
        <authorList>
            <person name="Anantharaman K."/>
            <person name="Brown C.T."/>
            <person name="Hug L.A."/>
            <person name="Sharon I."/>
            <person name="Castelle C.J."/>
            <person name="Probst A.J."/>
            <person name="Thomas B.C."/>
            <person name="Singh A."/>
            <person name="Wilkins M.J."/>
            <person name="Karaoz U."/>
            <person name="Brodie E.L."/>
            <person name="Williams K.H."/>
            <person name="Hubbard S.S."/>
            <person name="Banfield J.F."/>
        </authorList>
    </citation>
    <scope>NUCLEOTIDE SEQUENCE [LARGE SCALE GENOMIC DNA]</scope>
</reference>
<feature type="transmembrane region" description="Helical" evidence="4">
    <location>
        <begin position="272"/>
        <end position="292"/>
    </location>
</feature>
<dbReference type="InterPro" id="IPR029044">
    <property type="entry name" value="Nucleotide-diphossugar_trans"/>
</dbReference>
<comment type="similarity">
    <text evidence="1">Belongs to the glycosyltransferase 2 family.</text>
</comment>
<evidence type="ECO:0000256" key="3">
    <source>
        <dbReference type="ARBA" id="ARBA00022679"/>
    </source>
</evidence>
<evidence type="ECO:0000256" key="4">
    <source>
        <dbReference type="SAM" id="Phobius"/>
    </source>
</evidence>
<protein>
    <recommendedName>
        <fullName evidence="5">Glycosyltransferase 2-like domain-containing protein</fullName>
    </recommendedName>
</protein>
<evidence type="ECO:0000256" key="1">
    <source>
        <dbReference type="ARBA" id="ARBA00006739"/>
    </source>
</evidence>
<organism evidence="6 7">
    <name type="scientific">Candidatus Roizmanbacteria bacterium RIFOXYD1_FULL_38_12</name>
    <dbReference type="NCBI Taxonomy" id="1802093"/>
    <lineage>
        <taxon>Bacteria</taxon>
        <taxon>Candidatus Roizmaniibacteriota</taxon>
    </lineage>
</organism>
<evidence type="ECO:0000259" key="5">
    <source>
        <dbReference type="Pfam" id="PF00535"/>
    </source>
</evidence>
<keyword evidence="4" id="KW-0472">Membrane</keyword>
<evidence type="ECO:0000256" key="2">
    <source>
        <dbReference type="ARBA" id="ARBA00022676"/>
    </source>
</evidence>
<dbReference type="Proteomes" id="UP000177050">
    <property type="component" value="Unassembled WGS sequence"/>
</dbReference>
<evidence type="ECO:0000313" key="6">
    <source>
        <dbReference type="EMBL" id="OGK73666.1"/>
    </source>
</evidence>
<sequence length="316" mass="36628">MLQKLKENKRVGVVILTHNGQDNIKGCLDSLLKNRAKMQIIVVDNNSKDKTPKLLREYPSIVTTINRRKNDGYANSNNLGIRYLLKKKCDYILLLNDDTVVNKNLISRLTTLLEKKKDVGIVSPTIAYYKHPRKIWFAGGKFNRTFCFTQHVKMGDDVESSTNSYTDFVTGCSMMIRSSVFKKVGLLDRRFGYYFEDLDFCLKAYDKGFLTYVLKQSLVLHKVSATTGEIGSNLMTPLRSYFFARNPFIIIKSFSNPLLQMSQTLGQFCIRLSYYVITFLRTGMYISLYWYFRGLYEGLIFLLTGRLFKHKIKEIK</sequence>
<dbReference type="Pfam" id="PF00535">
    <property type="entry name" value="Glycos_transf_2"/>
    <property type="match status" value="1"/>
</dbReference>
<dbReference type="EMBL" id="MGBR01000001">
    <property type="protein sequence ID" value="OGK73666.1"/>
    <property type="molecule type" value="Genomic_DNA"/>
</dbReference>
<dbReference type="SUPFAM" id="SSF53448">
    <property type="entry name" value="Nucleotide-diphospho-sugar transferases"/>
    <property type="match status" value="1"/>
</dbReference>
<keyword evidence="3" id="KW-0808">Transferase</keyword>
<proteinExistence type="inferred from homology"/>
<dbReference type="CDD" id="cd04186">
    <property type="entry name" value="GT_2_like_c"/>
    <property type="match status" value="1"/>
</dbReference>
<gene>
    <name evidence="6" type="ORF">A3K52_02675</name>
</gene>
<evidence type="ECO:0000313" key="7">
    <source>
        <dbReference type="Proteomes" id="UP000177050"/>
    </source>
</evidence>
<keyword evidence="4" id="KW-0812">Transmembrane</keyword>
<dbReference type="InterPro" id="IPR001173">
    <property type="entry name" value="Glyco_trans_2-like"/>
</dbReference>
<comment type="caution">
    <text evidence="6">The sequence shown here is derived from an EMBL/GenBank/DDBJ whole genome shotgun (WGS) entry which is preliminary data.</text>
</comment>
<name>A0A1F7L0S0_9BACT</name>
<feature type="domain" description="Glycosyltransferase 2-like" evidence="5">
    <location>
        <begin position="13"/>
        <end position="184"/>
    </location>
</feature>
<dbReference type="GO" id="GO:0016757">
    <property type="term" value="F:glycosyltransferase activity"/>
    <property type="evidence" value="ECO:0007669"/>
    <property type="project" value="UniProtKB-KW"/>
</dbReference>
<keyword evidence="2" id="KW-0328">Glycosyltransferase</keyword>
<keyword evidence="4" id="KW-1133">Transmembrane helix</keyword>
<dbReference type="PANTHER" id="PTHR43179">
    <property type="entry name" value="RHAMNOSYLTRANSFERASE WBBL"/>
    <property type="match status" value="1"/>
</dbReference>
<dbReference type="PANTHER" id="PTHR43179:SF12">
    <property type="entry name" value="GALACTOFURANOSYLTRANSFERASE GLFT2"/>
    <property type="match status" value="1"/>
</dbReference>